<feature type="compositionally biased region" description="Basic and acidic residues" evidence="4">
    <location>
        <begin position="169"/>
        <end position="182"/>
    </location>
</feature>
<feature type="region of interest" description="Disordered" evidence="4">
    <location>
        <begin position="139"/>
        <end position="190"/>
    </location>
</feature>
<evidence type="ECO:0000256" key="2">
    <source>
        <dbReference type="ARBA" id="ARBA00022771"/>
    </source>
</evidence>
<dbReference type="Pfam" id="PF05253">
    <property type="entry name" value="zf-U11-48K"/>
    <property type="match status" value="2"/>
</dbReference>
<dbReference type="PANTHER" id="PTHR21402">
    <property type="entry name" value="GAMETOCYTE SPECIFIC FACTOR 1-RELATED"/>
    <property type="match status" value="1"/>
</dbReference>
<organism evidence="6 7">
    <name type="scientific">Phaedon cochleariae</name>
    <name type="common">Mustard beetle</name>
    <dbReference type="NCBI Taxonomy" id="80249"/>
    <lineage>
        <taxon>Eukaryota</taxon>
        <taxon>Metazoa</taxon>
        <taxon>Ecdysozoa</taxon>
        <taxon>Arthropoda</taxon>
        <taxon>Hexapoda</taxon>
        <taxon>Insecta</taxon>
        <taxon>Pterygota</taxon>
        <taxon>Neoptera</taxon>
        <taxon>Endopterygota</taxon>
        <taxon>Coleoptera</taxon>
        <taxon>Polyphaga</taxon>
        <taxon>Cucujiformia</taxon>
        <taxon>Chrysomeloidea</taxon>
        <taxon>Chrysomelidae</taxon>
        <taxon>Chrysomelinae</taxon>
        <taxon>Chrysomelini</taxon>
        <taxon>Phaedon</taxon>
    </lineage>
</organism>
<sequence>MDNFVDPEEKVMCPYNPAHHIMRKRLNTHLVKCKKNYPDTKLVECDFNVIHKIPEPELQYHHENCPDRHKIEISIYQEAGVEINKFPIHNIHVPTDECWDDLNVPTYDPKKYCESKEILRHLDVASAGQRRQFRMEERRRIGQLSNISSMKSDRPMSRASTNSTPGPSNRKDLPETRGHSMAEEAPGEVENLLRRIKSEANQSFRLVKK</sequence>
<evidence type="ECO:0000313" key="7">
    <source>
        <dbReference type="Proteomes" id="UP001153737"/>
    </source>
</evidence>
<keyword evidence="3" id="KW-0862">Zinc</keyword>
<proteinExistence type="predicted"/>
<accession>A0A9P0GRJ0</accession>
<name>A0A9P0GRJ0_PHACE</name>
<dbReference type="AlphaFoldDB" id="A0A9P0GRJ0"/>
<dbReference type="InterPro" id="IPR051591">
    <property type="entry name" value="UPF0224_FAM112_RNA_Proc"/>
</dbReference>
<dbReference type="Proteomes" id="UP001153737">
    <property type="component" value="Chromosome 16"/>
</dbReference>
<dbReference type="SUPFAM" id="SSF57667">
    <property type="entry name" value="beta-beta-alpha zinc fingers"/>
    <property type="match status" value="1"/>
</dbReference>
<dbReference type="GO" id="GO:0008270">
    <property type="term" value="F:zinc ion binding"/>
    <property type="evidence" value="ECO:0007669"/>
    <property type="project" value="UniProtKB-KW"/>
</dbReference>
<keyword evidence="1" id="KW-0479">Metal-binding</keyword>
<reference evidence="6" key="1">
    <citation type="submission" date="2022-01" db="EMBL/GenBank/DDBJ databases">
        <authorList>
            <person name="King R."/>
        </authorList>
    </citation>
    <scope>NUCLEOTIDE SEQUENCE</scope>
</reference>
<gene>
    <name evidence="6" type="ORF">PHAECO_LOCUS5376</name>
</gene>
<dbReference type="PROSITE" id="PS51800">
    <property type="entry name" value="ZF_CHHC_U11_48K"/>
    <property type="match status" value="2"/>
</dbReference>
<dbReference type="InterPro" id="IPR036236">
    <property type="entry name" value="Znf_C2H2_sf"/>
</dbReference>
<feature type="compositionally biased region" description="Polar residues" evidence="4">
    <location>
        <begin position="158"/>
        <end position="167"/>
    </location>
</feature>
<evidence type="ECO:0000256" key="4">
    <source>
        <dbReference type="SAM" id="MobiDB-lite"/>
    </source>
</evidence>
<evidence type="ECO:0000259" key="5">
    <source>
        <dbReference type="PROSITE" id="PS51800"/>
    </source>
</evidence>
<reference evidence="6" key="2">
    <citation type="submission" date="2022-10" db="EMBL/GenBank/DDBJ databases">
        <authorList>
            <consortium name="ENA_rothamsted_submissions"/>
            <consortium name="culmorum"/>
            <person name="King R."/>
        </authorList>
    </citation>
    <scope>NUCLEOTIDE SEQUENCE</scope>
</reference>
<keyword evidence="7" id="KW-1185">Reference proteome</keyword>
<evidence type="ECO:0000313" key="6">
    <source>
        <dbReference type="EMBL" id="CAH1154695.1"/>
    </source>
</evidence>
<evidence type="ECO:0000256" key="3">
    <source>
        <dbReference type="ARBA" id="ARBA00022833"/>
    </source>
</evidence>
<dbReference type="InterPro" id="IPR022776">
    <property type="entry name" value="TRM13/UPF0224_CHHC_Znf_dom"/>
</dbReference>
<feature type="domain" description="CHHC U11-48K-type" evidence="5">
    <location>
        <begin position="10"/>
        <end position="37"/>
    </location>
</feature>
<protein>
    <recommendedName>
        <fullName evidence="5">CHHC U11-48K-type domain-containing protein</fullName>
    </recommendedName>
</protein>
<dbReference type="EMBL" id="OU896722">
    <property type="protein sequence ID" value="CAH1154695.1"/>
    <property type="molecule type" value="Genomic_DNA"/>
</dbReference>
<feature type="domain" description="CHHC U11-48K-type" evidence="5">
    <location>
        <begin position="42"/>
        <end position="69"/>
    </location>
</feature>
<dbReference type="PANTHER" id="PTHR21402:SF5">
    <property type="entry name" value="GAMETOCYTE SPECIFIC FACTOR 1"/>
    <property type="match status" value="1"/>
</dbReference>
<dbReference type="OrthoDB" id="5839404at2759"/>
<evidence type="ECO:0000256" key="1">
    <source>
        <dbReference type="ARBA" id="ARBA00022723"/>
    </source>
</evidence>
<keyword evidence="2" id="KW-0863">Zinc-finger</keyword>